<evidence type="ECO:0000313" key="2">
    <source>
        <dbReference type="EMBL" id="KPI37925.1"/>
    </source>
</evidence>
<feature type="compositionally biased region" description="Basic and acidic residues" evidence="1">
    <location>
        <begin position="105"/>
        <end position="114"/>
    </location>
</feature>
<comment type="caution">
    <text evidence="2">The sequence shown here is derived from an EMBL/GenBank/DDBJ whole genome shotgun (WGS) entry which is preliminary data.</text>
</comment>
<gene>
    <name evidence="2" type="ORF">AB675_3204</name>
</gene>
<name>A0A0N1NXU9_9EURO</name>
<proteinExistence type="predicted"/>
<feature type="compositionally biased region" description="Polar residues" evidence="1">
    <location>
        <begin position="1"/>
        <end position="17"/>
    </location>
</feature>
<feature type="compositionally biased region" description="Polar residues" evidence="1">
    <location>
        <begin position="26"/>
        <end position="46"/>
    </location>
</feature>
<dbReference type="RefSeq" id="XP_017997888.1">
    <property type="nucleotide sequence ID" value="XM_018143235.1"/>
</dbReference>
<keyword evidence="3" id="KW-1185">Reference proteome</keyword>
<dbReference type="GeneID" id="28735115"/>
<dbReference type="OrthoDB" id="5415072at2759"/>
<evidence type="ECO:0000313" key="3">
    <source>
        <dbReference type="Proteomes" id="UP000038010"/>
    </source>
</evidence>
<evidence type="ECO:0000256" key="1">
    <source>
        <dbReference type="SAM" id="MobiDB-lite"/>
    </source>
</evidence>
<accession>A0A0N1NXU9</accession>
<protein>
    <submittedName>
        <fullName evidence="2">Uncharacterized protein</fullName>
    </submittedName>
</protein>
<feature type="region of interest" description="Disordered" evidence="1">
    <location>
        <begin position="1"/>
        <end position="123"/>
    </location>
</feature>
<feature type="compositionally biased region" description="Basic and acidic residues" evidence="1">
    <location>
        <begin position="62"/>
        <end position="71"/>
    </location>
</feature>
<feature type="compositionally biased region" description="Polar residues" evidence="1">
    <location>
        <begin position="84"/>
        <end position="104"/>
    </location>
</feature>
<dbReference type="Proteomes" id="UP000038010">
    <property type="component" value="Unassembled WGS sequence"/>
</dbReference>
<dbReference type="VEuPathDB" id="FungiDB:AB675_3204"/>
<reference evidence="2 3" key="1">
    <citation type="submission" date="2015-06" db="EMBL/GenBank/DDBJ databases">
        <title>Draft genome of the ant-associated black yeast Phialophora attae CBS 131958.</title>
        <authorList>
            <person name="Moreno L.F."/>
            <person name="Stielow B.J."/>
            <person name="de Hoog S."/>
            <person name="Vicente V.A."/>
            <person name="Weiss V.A."/>
            <person name="de Vries M."/>
            <person name="Cruz L.M."/>
            <person name="Souza E.M."/>
        </authorList>
    </citation>
    <scope>NUCLEOTIDE SEQUENCE [LARGE SCALE GENOMIC DNA]</scope>
    <source>
        <strain evidence="2 3">CBS 131958</strain>
    </source>
</reference>
<dbReference type="AlphaFoldDB" id="A0A0N1NXU9"/>
<organism evidence="2 3">
    <name type="scientific">Cyphellophora attinorum</name>
    <dbReference type="NCBI Taxonomy" id="1664694"/>
    <lineage>
        <taxon>Eukaryota</taxon>
        <taxon>Fungi</taxon>
        <taxon>Dikarya</taxon>
        <taxon>Ascomycota</taxon>
        <taxon>Pezizomycotina</taxon>
        <taxon>Eurotiomycetes</taxon>
        <taxon>Chaetothyriomycetidae</taxon>
        <taxon>Chaetothyriales</taxon>
        <taxon>Cyphellophoraceae</taxon>
        <taxon>Cyphellophora</taxon>
    </lineage>
</organism>
<sequence>MGNLCSKSSNQPDNFSSPGRPLGGAATQSTPSSAPVPQKITTNSPGRTLGGDGATPSGQDNARSEAARAAEARAAAASKPGGKLSSQLSAQKKQTQNQLLNAGSEQERRARDADSAAQTQAYN</sequence>
<dbReference type="EMBL" id="LFJN01000021">
    <property type="protein sequence ID" value="KPI37925.1"/>
    <property type="molecule type" value="Genomic_DNA"/>
</dbReference>